<gene>
    <name evidence="3" type="ORF">KSP39_PZI019920</name>
</gene>
<dbReference type="PANTHER" id="PTHR48222:SF8">
    <property type="entry name" value="OS01G0730000 PROTEIN"/>
    <property type="match status" value="1"/>
</dbReference>
<dbReference type="EMBL" id="JBBWWQ010000018">
    <property type="protein sequence ID" value="KAK8921804.1"/>
    <property type="molecule type" value="Genomic_DNA"/>
</dbReference>
<evidence type="ECO:0000313" key="4">
    <source>
        <dbReference type="Proteomes" id="UP001418222"/>
    </source>
</evidence>
<dbReference type="Pfam" id="PF05922">
    <property type="entry name" value="Inhibitor_I9"/>
    <property type="match status" value="1"/>
</dbReference>
<name>A0AAP0FXP5_9ASPA</name>
<dbReference type="Proteomes" id="UP001418222">
    <property type="component" value="Unassembled WGS sequence"/>
</dbReference>
<sequence length="119" mass="12863">MADLAELKLASPPTDEEGFFQDEAGEEPAGEIADGKGRAVHIVHLIRPEEEEEDPESFDIRMLASVVGSEEAAKEAVVYHYTVAASGFAARLTPEQVARLSEKPEVMGVIPDGVCQLNR</sequence>
<dbReference type="InterPro" id="IPR010259">
    <property type="entry name" value="S8pro/Inhibitor_I9"/>
</dbReference>
<protein>
    <recommendedName>
        <fullName evidence="2">Inhibitor I9 domain-containing protein</fullName>
    </recommendedName>
</protein>
<dbReference type="Gene3D" id="3.30.70.80">
    <property type="entry name" value="Peptidase S8 propeptide/proteinase inhibitor I9"/>
    <property type="match status" value="1"/>
</dbReference>
<reference evidence="3 4" key="1">
    <citation type="journal article" date="2022" name="Nat. Plants">
        <title>Genomes of leafy and leafless Platanthera orchids illuminate the evolution of mycoheterotrophy.</title>
        <authorList>
            <person name="Li M.H."/>
            <person name="Liu K.W."/>
            <person name="Li Z."/>
            <person name="Lu H.C."/>
            <person name="Ye Q.L."/>
            <person name="Zhang D."/>
            <person name="Wang J.Y."/>
            <person name="Li Y.F."/>
            <person name="Zhong Z.M."/>
            <person name="Liu X."/>
            <person name="Yu X."/>
            <person name="Liu D.K."/>
            <person name="Tu X.D."/>
            <person name="Liu B."/>
            <person name="Hao Y."/>
            <person name="Liao X.Y."/>
            <person name="Jiang Y.T."/>
            <person name="Sun W.H."/>
            <person name="Chen J."/>
            <person name="Chen Y.Q."/>
            <person name="Ai Y."/>
            <person name="Zhai J.W."/>
            <person name="Wu S.S."/>
            <person name="Zhou Z."/>
            <person name="Hsiao Y.Y."/>
            <person name="Wu W.L."/>
            <person name="Chen Y.Y."/>
            <person name="Lin Y.F."/>
            <person name="Hsu J.L."/>
            <person name="Li C.Y."/>
            <person name="Wang Z.W."/>
            <person name="Zhao X."/>
            <person name="Zhong W.Y."/>
            <person name="Ma X.K."/>
            <person name="Ma L."/>
            <person name="Huang J."/>
            <person name="Chen G.Z."/>
            <person name="Huang M.Z."/>
            <person name="Huang L."/>
            <person name="Peng D.H."/>
            <person name="Luo Y.B."/>
            <person name="Zou S.Q."/>
            <person name="Chen S.P."/>
            <person name="Lan S."/>
            <person name="Tsai W.C."/>
            <person name="Van de Peer Y."/>
            <person name="Liu Z.J."/>
        </authorList>
    </citation>
    <scope>NUCLEOTIDE SEQUENCE [LARGE SCALE GENOMIC DNA]</scope>
    <source>
        <strain evidence="3">Lor287</strain>
    </source>
</reference>
<keyword evidence="4" id="KW-1185">Reference proteome</keyword>
<dbReference type="InterPro" id="IPR037045">
    <property type="entry name" value="S8pro/Inhibitor_I9_sf"/>
</dbReference>
<evidence type="ECO:0000256" key="1">
    <source>
        <dbReference type="SAM" id="MobiDB-lite"/>
    </source>
</evidence>
<feature type="region of interest" description="Disordered" evidence="1">
    <location>
        <begin position="1"/>
        <end position="21"/>
    </location>
</feature>
<comment type="caution">
    <text evidence="3">The sequence shown here is derived from an EMBL/GenBank/DDBJ whole genome shotgun (WGS) entry which is preliminary data.</text>
</comment>
<evidence type="ECO:0000259" key="2">
    <source>
        <dbReference type="Pfam" id="PF05922"/>
    </source>
</evidence>
<proteinExistence type="predicted"/>
<evidence type="ECO:0000313" key="3">
    <source>
        <dbReference type="EMBL" id="KAK8921804.1"/>
    </source>
</evidence>
<accession>A0AAP0FXP5</accession>
<organism evidence="3 4">
    <name type="scientific">Platanthera zijinensis</name>
    <dbReference type="NCBI Taxonomy" id="2320716"/>
    <lineage>
        <taxon>Eukaryota</taxon>
        <taxon>Viridiplantae</taxon>
        <taxon>Streptophyta</taxon>
        <taxon>Embryophyta</taxon>
        <taxon>Tracheophyta</taxon>
        <taxon>Spermatophyta</taxon>
        <taxon>Magnoliopsida</taxon>
        <taxon>Liliopsida</taxon>
        <taxon>Asparagales</taxon>
        <taxon>Orchidaceae</taxon>
        <taxon>Orchidoideae</taxon>
        <taxon>Orchideae</taxon>
        <taxon>Orchidinae</taxon>
        <taxon>Platanthera</taxon>
    </lineage>
</organism>
<dbReference type="AlphaFoldDB" id="A0AAP0FXP5"/>
<feature type="domain" description="Inhibitor I9" evidence="2">
    <location>
        <begin position="41"/>
        <end position="117"/>
    </location>
</feature>
<dbReference type="PANTHER" id="PTHR48222">
    <property type="entry name" value="PROTEINASE INHIBITOR, PROPEPTIDE"/>
    <property type="match status" value="1"/>
</dbReference>